<comment type="catalytic activity">
    <reaction evidence="1 6">
        <text>Cleavage of hydrophobic, N-terminal signal or leader sequences from secreted and periplasmic proteins.</text>
        <dbReference type="EC" id="3.4.21.89"/>
    </reaction>
</comment>
<dbReference type="SUPFAM" id="SSF51306">
    <property type="entry name" value="LexA/Signal peptidase"/>
    <property type="match status" value="1"/>
</dbReference>
<dbReference type="InterPro" id="IPR036286">
    <property type="entry name" value="LexA/Signal_pep-like_sf"/>
</dbReference>
<comment type="caution">
    <text evidence="6">Lacks conserved residue(s) required for the propagation of feature annotation.</text>
</comment>
<evidence type="ECO:0000256" key="2">
    <source>
        <dbReference type="ARBA" id="ARBA00004401"/>
    </source>
</evidence>
<comment type="caution">
    <text evidence="8">The sequence shown here is derived from an EMBL/GenBank/DDBJ whole genome shotgun (WGS) entry which is preliminary data.</text>
</comment>
<keyword evidence="9" id="KW-1185">Reference proteome</keyword>
<dbReference type="EC" id="3.4.21.89" evidence="4 6"/>
<dbReference type="PANTHER" id="PTHR43390:SF1">
    <property type="entry name" value="CHLOROPLAST PROCESSING PEPTIDASE"/>
    <property type="match status" value="1"/>
</dbReference>
<keyword evidence="6" id="KW-1133">Transmembrane helix</keyword>
<evidence type="ECO:0000313" key="8">
    <source>
        <dbReference type="EMBL" id="GHI17212.1"/>
    </source>
</evidence>
<dbReference type="Pfam" id="PF10502">
    <property type="entry name" value="Peptidase_S26"/>
    <property type="match status" value="1"/>
</dbReference>
<dbReference type="CDD" id="cd06530">
    <property type="entry name" value="S26_SPase_I"/>
    <property type="match status" value="1"/>
</dbReference>
<feature type="domain" description="Peptidase S26" evidence="7">
    <location>
        <begin position="22"/>
        <end position="168"/>
    </location>
</feature>
<keyword evidence="5 6" id="KW-0378">Hydrolase</keyword>
<protein>
    <recommendedName>
        <fullName evidence="4 6">Signal peptidase I</fullName>
        <ecNumber evidence="4 6">3.4.21.89</ecNumber>
    </recommendedName>
</protein>
<evidence type="ECO:0000256" key="5">
    <source>
        <dbReference type="ARBA" id="ARBA00022801"/>
    </source>
</evidence>
<proteinExistence type="inferred from homology"/>
<dbReference type="RefSeq" id="WP_053683554.1">
    <property type="nucleotide sequence ID" value="NZ_BMRU01000010.1"/>
</dbReference>
<name>A0ABQ3NWQ1_STRVG</name>
<sequence length="226" mass="23737">MTARRPGRKRGIWAIALLVLGVMLIGGPIAVLLSRFTATHQSSDNMLPTFVRGDLIVLRTDTSGVRRGDVAIYDPAEWGLEGPFIGRVVAVGGDRVSYAMGDAALKLNGQPLDEPYVKAEPGDGGVPFDVTVPGGRVFVLGDNRGNSQDSRFHPERDGGTLPASALIGIEEDQESPLSVALGMAMFAGTLLLPVALGLGIASLVARRRRPVGPHGPVWGATQVDAP</sequence>
<evidence type="ECO:0000313" key="9">
    <source>
        <dbReference type="Proteomes" id="UP000660554"/>
    </source>
</evidence>
<evidence type="ECO:0000256" key="6">
    <source>
        <dbReference type="RuleBase" id="RU362042"/>
    </source>
</evidence>
<organism evidence="8 9">
    <name type="scientific">Streptomyces virginiae</name>
    <name type="common">Streptomyces cinnamonensis</name>
    <dbReference type="NCBI Taxonomy" id="1961"/>
    <lineage>
        <taxon>Bacteria</taxon>
        <taxon>Bacillati</taxon>
        <taxon>Actinomycetota</taxon>
        <taxon>Actinomycetes</taxon>
        <taxon>Kitasatosporales</taxon>
        <taxon>Streptomycetaceae</taxon>
        <taxon>Streptomyces</taxon>
    </lineage>
</organism>
<dbReference type="InterPro" id="IPR019758">
    <property type="entry name" value="Pept_S26A_signal_pept_1_CS"/>
</dbReference>
<dbReference type="EMBL" id="BNDV01000016">
    <property type="protein sequence ID" value="GHI17212.1"/>
    <property type="molecule type" value="Genomic_DNA"/>
</dbReference>
<dbReference type="PANTHER" id="PTHR43390">
    <property type="entry name" value="SIGNAL PEPTIDASE I"/>
    <property type="match status" value="1"/>
</dbReference>
<keyword evidence="6" id="KW-0812">Transmembrane</keyword>
<dbReference type="NCBIfam" id="TIGR02227">
    <property type="entry name" value="sigpep_I_bact"/>
    <property type="match status" value="1"/>
</dbReference>
<evidence type="ECO:0000256" key="4">
    <source>
        <dbReference type="ARBA" id="ARBA00013208"/>
    </source>
</evidence>
<comment type="subcellular location">
    <subcellularLocation>
        <location evidence="2">Cell membrane</location>
        <topology evidence="2">Single-pass type II membrane protein</topology>
    </subcellularLocation>
    <subcellularLocation>
        <location evidence="6">Membrane</location>
        <topology evidence="6">Single-pass type II membrane protein</topology>
    </subcellularLocation>
</comment>
<dbReference type="Proteomes" id="UP000660554">
    <property type="component" value="Unassembled WGS sequence"/>
</dbReference>
<dbReference type="GeneID" id="86954848"/>
<feature type="transmembrane region" description="Helical" evidence="6">
    <location>
        <begin position="12"/>
        <end position="33"/>
    </location>
</feature>
<keyword evidence="6" id="KW-0472">Membrane</keyword>
<evidence type="ECO:0000259" key="7">
    <source>
        <dbReference type="Pfam" id="PF10502"/>
    </source>
</evidence>
<reference evidence="9" key="1">
    <citation type="submission" date="2020-09" db="EMBL/GenBank/DDBJ databases">
        <title>Whole genome shotgun sequence of Streptomyces cinnamonensis NBRC 15873.</title>
        <authorList>
            <person name="Komaki H."/>
            <person name="Tamura T."/>
        </authorList>
    </citation>
    <scope>NUCLEOTIDE SEQUENCE [LARGE SCALE GENOMIC DNA]</scope>
    <source>
        <strain evidence="9">NBRC 15873</strain>
    </source>
</reference>
<feature type="transmembrane region" description="Helical" evidence="6">
    <location>
        <begin position="179"/>
        <end position="204"/>
    </location>
</feature>
<evidence type="ECO:0000256" key="1">
    <source>
        <dbReference type="ARBA" id="ARBA00000677"/>
    </source>
</evidence>
<comment type="similarity">
    <text evidence="3 6">Belongs to the peptidase S26 family.</text>
</comment>
<gene>
    <name evidence="8" type="ORF">Scinn_66750</name>
</gene>
<dbReference type="Gene3D" id="2.10.109.10">
    <property type="entry name" value="Umud Fragment, subunit A"/>
    <property type="match status" value="1"/>
</dbReference>
<accession>A0ABQ3NWQ1</accession>
<dbReference type="InterPro" id="IPR019533">
    <property type="entry name" value="Peptidase_S26"/>
</dbReference>
<dbReference type="InterPro" id="IPR000223">
    <property type="entry name" value="Pept_S26A_signal_pept_1"/>
</dbReference>
<dbReference type="PRINTS" id="PR00727">
    <property type="entry name" value="LEADERPTASE"/>
</dbReference>
<evidence type="ECO:0000256" key="3">
    <source>
        <dbReference type="ARBA" id="ARBA00009370"/>
    </source>
</evidence>
<dbReference type="PROSITE" id="PS00761">
    <property type="entry name" value="SPASE_I_3"/>
    <property type="match status" value="1"/>
</dbReference>
<keyword evidence="6" id="KW-0645">Protease</keyword>